<comment type="cofactor">
    <cofactor evidence="1">
        <name>thiamine diphosphate</name>
        <dbReference type="ChEBI" id="CHEBI:58937"/>
    </cofactor>
</comment>
<organism evidence="5 6">
    <name type="scientific">Anaerosporomusa subterranea</name>
    <dbReference type="NCBI Taxonomy" id="1794912"/>
    <lineage>
        <taxon>Bacteria</taxon>
        <taxon>Bacillati</taxon>
        <taxon>Bacillota</taxon>
        <taxon>Negativicutes</taxon>
        <taxon>Acetonemataceae</taxon>
        <taxon>Anaerosporomusa</taxon>
    </lineage>
</organism>
<dbReference type="SUPFAM" id="SSF52518">
    <property type="entry name" value="Thiamin diphosphate-binding fold (THDP-binding)"/>
    <property type="match status" value="1"/>
</dbReference>
<keyword evidence="6" id="KW-1185">Reference proteome</keyword>
<comment type="similarity">
    <text evidence="2">Belongs to the transketolase family.</text>
</comment>
<evidence type="ECO:0000256" key="1">
    <source>
        <dbReference type="ARBA" id="ARBA00001964"/>
    </source>
</evidence>
<evidence type="ECO:0000313" key="6">
    <source>
        <dbReference type="Proteomes" id="UP000076268"/>
    </source>
</evidence>
<dbReference type="STRING" id="1794912.AXX12_06030"/>
<comment type="caution">
    <text evidence="5">The sequence shown here is derived from an EMBL/GenBank/DDBJ whole genome shotgun (WGS) entry which is preliminary data.</text>
</comment>
<evidence type="ECO:0000313" key="5">
    <source>
        <dbReference type="EMBL" id="KYZ75997.1"/>
    </source>
</evidence>
<dbReference type="PANTHER" id="PTHR47514:SF1">
    <property type="entry name" value="TRANSKETOLASE N-TERMINAL SECTION-RELATED"/>
    <property type="match status" value="1"/>
</dbReference>
<dbReference type="Pfam" id="PF00456">
    <property type="entry name" value="Transketolase_N"/>
    <property type="match status" value="1"/>
</dbReference>
<proteinExistence type="inferred from homology"/>
<accession>A0A154BPW4</accession>
<dbReference type="RefSeq" id="WP_066240665.1">
    <property type="nucleotide sequence ID" value="NZ_LSGP01000017.1"/>
</dbReference>
<evidence type="ECO:0000259" key="4">
    <source>
        <dbReference type="Pfam" id="PF00456"/>
    </source>
</evidence>
<evidence type="ECO:0000256" key="3">
    <source>
        <dbReference type="ARBA" id="ARBA00023052"/>
    </source>
</evidence>
<dbReference type="InterPro" id="IPR029061">
    <property type="entry name" value="THDP-binding"/>
</dbReference>
<feature type="domain" description="Transketolase N-terminal" evidence="4">
    <location>
        <begin position="18"/>
        <end position="271"/>
    </location>
</feature>
<gene>
    <name evidence="5" type="ORF">AXX12_06030</name>
</gene>
<name>A0A154BPW4_ANASB</name>
<dbReference type="AlphaFoldDB" id="A0A154BPW4"/>
<dbReference type="PANTHER" id="PTHR47514">
    <property type="entry name" value="TRANSKETOLASE N-TERMINAL SECTION-RELATED"/>
    <property type="match status" value="1"/>
</dbReference>
<protein>
    <submittedName>
        <fullName evidence="5">Transketolase</fullName>
    </submittedName>
</protein>
<dbReference type="OrthoDB" id="8732661at2"/>
<sequence>MALDEKTVAELRGICAEMRKTIIQTLHGVQTGHPGGSLSAVEILTTLYFRHMQVDCKDAQCADRDRFIASKGHCAPALYTTLCEKGFLDKAELANLRQLGCKLQGHPDMKKTPGVDLSTGSLGLGLSAGIGMALSARLNDQNYRTYVLLGDGELQEGQIWEAAMAAAKFKLDHLTAIVDNNGVQLDGTVEEIMSLGSLKQKFAAFGWHVIEADGHDLDSLDAAFIEAKSFQGAPSVILARTVKGKGVSFMEGKNEWHGKAINDQQFAQAMRDLEVAQ</sequence>
<reference evidence="5 6" key="1">
    <citation type="submission" date="2016-02" db="EMBL/GenBank/DDBJ databases">
        <title>Anaerosporomusa subterraneum gen. nov., sp. nov., a spore-forming obligate anaerobe isolated from saprolite.</title>
        <authorList>
            <person name="Choi J.K."/>
            <person name="Shah M."/>
            <person name="Yee N."/>
        </authorList>
    </citation>
    <scope>NUCLEOTIDE SEQUENCE [LARGE SCALE GENOMIC DNA]</scope>
    <source>
        <strain evidence="5 6">RU4</strain>
    </source>
</reference>
<dbReference type="CDD" id="cd02012">
    <property type="entry name" value="TPP_TK"/>
    <property type="match status" value="1"/>
</dbReference>
<dbReference type="EMBL" id="LSGP01000017">
    <property type="protein sequence ID" value="KYZ75997.1"/>
    <property type="molecule type" value="Genomic_DNA"/>
</dbReference>
<keyword evidence="3" id="KW-0786">Thiamine pyrophosphate</keyword>
<dbReference type="Gene3D" id="3.40.50.970">
    <property type="match status" value="1"/>
</dbReference>
<dbReference type="InterPro" id="IPR005474">
    <property type="entry name" value="Transketolase_N"/>
</dbReference>
<evidence type="ECO:0000256" key="2">
    <source>
        <dbReference type="ARBA" id="ARBA00007131"/>
    </source>
</evidence>
<dbReference type="Proteomes" id="UP000076268">
    <property type="component" value="Unassembled WGS sequence"/>
</dbReference>